<organism evidence="5">
    <name type="scientific">hydrothermal vent metagenome</name>
    <dbReference type="NCBI Taxonomy" id="652676"/>
    <lineage>
        <taxon>unclassified sequences</taxon>
        <taxon>metagenomes</taxon>
        <taxon>ecological metagenomes</taxon>
    </lineage>
</organism>
<dbReference type="GO" id="GO:0008658">
    <property type="term" value="F:penicillin binding"/>
    <property type="evidence" value="ECO:0007669"/>
    <property type="project" value="InterPro"/>
</dbReference>
<dbReference type="InterPro" id="IPR012338">
    <property type="entry name" value="Beta-lactam/transpept-like"/>
</dbReference>
<dbReference type="EMBL" id="UOGJ01000079">
    <property type="protein sequence ID" value="VAX36047.1"/>
    <property type="molecule type" value="Genomic_DNA"/>
</dbReference>
<gene>
    <name evidence="5" type="ORF">MNBD_UNCLBAC01-114</name>
</gene>
<dbReference type="SUPFAM" id="SSF56601">
    <property type="entry name" value="beta-lactamase/transpeptidase-like"/>
    <property type="match status" value="1"/>
</dbReference>
<sequence length="557" mass="62986">MRVRKYPFRFIAVFLFFIVCLVFFAVKLVLIQVFQASHLAALADKQHKHLIEIEPVRGTIYDRNLRPLALNIEVYSLYANPRAMTKKDKQRTLEQVMPLLSVEEEIVRRRLAKSKYFVWLERKLPIPVVEQIKALKIKGLGFRRESQRYYPNAHLAAHIIGFSGVENKGLEGLELFYDKELKGKLGRMQIIRDARQRKLMLEDTLFPPQDGFHLVLTIDETIQYIAERALDEAFQKHNAKAATIIVMDVRTGEILALANRPTYNLSDVRNSTLESRTNRAVSFVYEPGSVFKIVAAAAALEEKEFIETDTIFCENGKYKVANNILHDHRPHGELTFQEVFELSSNIGVTKIAQKIGADMIYKYGKRFRFGMKTEIDLKGEVDGWLKRPNQWSRTSIGAIPIGHEVTVTPIQLVAAIGAIANDGIYMRPFVVKAIQDSHDQIIKKFEPTAIDRVVSTDTARRVRKILTGVVEHGTGQRAQIEGISVAGKTGTAQKVIDGKYSHSKFDATFIGLAPADNPRLAAVVIFDEPKPSYFGGTVSAPVFKKVIESSLRYLETK</sequence>
<name>A0A3B1E2C8_9ZZZZ</name>
<evidence type="ECO:0000313" key="5">
    <source>
        <dbReference type="EMBL" id="VAX36047.1"/>
    </source>
</evidence>
<dbReference type="PANTHER" id="PTHR30627:SF1">
    <property type="entry name" value="PEPTIDOGLYCAN D,D-TRANSPEPTIDASE FTSI"/>
    <property type="match status" value="1"/>
</dbReference>
<evidence type="ECO:0000256" key="2">
    <source>
        <dbReference type="ARBA" id="ARBA00023136"/>
    </source>
</evidence>
<dbReference type="Pfam" id="PF00905">
    <property type="entry name" value="Transpeptidase"/>
    <property type="match status" value="1"/>
</dbReference>
<dbReference type="Gene3D" id="3.90.1310.10">
    <property type="entry name" value="Penicillin-binding protein 2a (Domain 2)"/>
    <property type="match status" value="1"/>
</dbReference>
<dbReference type="Gene3D" id="1.10.150.770">
    <property type="match status" value="1"/>
</dbReference>
<keyword evidence="2" id="KW-0472">Membrane</keyword>
<keyword evidence="5" id="KW-0132">Cell division</keyword>
<comment type="subcellular location">
    <subcellularLocation>
        <location evidence="1">Membrane</location>
    </subcellularLocation>
</comment>
<dbReference type="InterPro" id="IPR001460">
    <property type="entry name" value="PCN-bd_Tpept"/>
</dbReference>
<keyword evidence="5" id="KW-0328">Glycosyltransferase</keyword>
<feature type="domain" description="Penicillin-binding protein dimerisation" evidence="4">
    <location>
        <begin position="53"/>
        <end position="197"/>
    </location>
</feature>
<dbReference type="Pfam" id="PF03717">
    <property type="entry name" value="PBP_dimer"/>
    <property type="match status" value="1"/>
</dbReference>
<feature type="domain" description="Penicillin-binding protein transpeptidase" evidence="3">
    <location>
        <begin position="243"/>
        <end position="548"/>
    </location>
</feature>
<dbReference type="PANTHER" id="PTHR30627">
    <property type="entry name" value="PEPTIDOGLYCAN D,D-TRANSPEPTIDASE"/>
    <property type="match status" value="1"/>
</dbReference>
<dbReference type="InterPro" id="IPR036138">
    <property type="entry name" value="PBP_dimer_sf"/>
</dbReference>
<evidence type="ECO:0000256" key="1">
    <source>
        <dbReference type="ARBA" id="ARBA00004370"/>
    </source>
</evidence>
<keyword evidence="5" id="KW-0808">Transferase</keyword>
<dbReference type="AlphaFoldDB" id="A0A3B1E2C8"/>
<evidence type="ECO:0000259" key="3">
    <source>
        <dbReference type="Pfam" id="PF00905"/>
    </source>
</evidence>
<dbReference type="GO" id="GO:0051301">
    <property type="term" value="P:cell division"/>
    <property type="evidence" value="ECO:0007669"/>
    <property type="project" value="UniProtKB-KW"/>
</dbReference>
<keyword evidence="5" id="KW-0131">Cell cycle</keyword>
<dbReference type="EC" id="2.4.1.129" evidence="5"/>
<protein>
    <submittedName>
        <fullName evidence="5">Cell division protein FtsI [Peptidoglycan synthetase]</fullName>
        <ecNumber evidence="5">2.4.1.129</ecNumber>
    </submittedName>
</protein>
<dbReference type="InterPro" id="IPR050515">
    <property type="entry name" value="Beta-lactam/transpept"/>
</dbReference>
<accession>A0A3B1E2C8</accession>
<dbReference type="SUPFAM" id="SSF56519">
    <property type="entry name" value="Penicillin binding protein dimerisation domain"/>
    <property type="match status" value="1"/>
</dbReference>
<reference evidence="5" key="1">
    <citation type="submission" date="2018-06" db="EMBL/GenBank/DDBJ databases">
        <authorList>
            <person name="Zhirakovskaya E."/>
        </authorList>
    </citation>
    <scope>NUCLEOTIDE SEQUENCE</scope>
</reference>
<proteinExistence type="predicted"/>
<dbReference type="Gene3D" id="3.30.450.330">
    <property type="match status" value="1"/>
</dbReference>
<dbReference type="GO" id="GO:0016757">
    <property type="term" value="F:glycosyltransferase activity"/>
    <property type="evidence" value="ECO:0007669"/>
    <property type="project" value="UniProtKB-KW"/>
</dbReference>
<dbReference type="GO" id="GO:0071555">
    <property type="term" value="P:cell wall organization"/>
    <property type="evidence" value="ECO:0007669"/>
    <property type="project" value="TreeGrafter"/>
</dbReference>
<evidence type="ECO:0000259" key="4">
    <source>
        <dbReference type="Pfam" id="PF03717"/>
    </source>
</evidence>
<dbReference type="InterPro" id="IPR005311">
    <property type="entry name" value="PBP_dimer"/>
</dbReference>
<dbReference type="GO" id="GO:0005886">
    <property type="term" value="C:plasma membrane"/>
    <property type="evidence" value="ECO:0007669"/>
    <property type="project" value="TreeGrafter"/>
</dbReference>
<dbReference type="Gene3D" id="3.40.710.10">
    <property type="entry name" value="DD-peptidase/beta-lactamase superfamily"/>
    <property type="match status" value="1"/>
</dbReference>